<gene>
    <name evidence="2" type="ORF">Csa_3G314740</name>
</gene>
<dbReference type="InterPro" id="IPR034571">
    <property type="entry name" value="APEM9"/>
</dbReference>
<sequence>MDAGEVIWKEIELAESYLVCAMFEEAVALSSSVLKRVSQLENGIEKNEMMESAGMVLIQSLKELGRTSQILDELKVSFPSVAAIPFTVLLFGACFHFSEGLSDMQSLLEEFLSKWSLLNEEIYVFVGSRSIDDRECFDGHAQLTVDEYLQLVHVYLRIVTEIGLKDVDLAVSWVEKAALPEGKRQIILRRLDYLQSKKAASSSQSSSSSLLRNDHRTHLSSSEGLQASETALDPAYQDGGSANRETVLRLHKLTKPSFWPFRTITLKFGSFRLVISTRKIVLSCLLVLIYYLLRRKLTALKRMAQEQGSSMKKALVDLWQLAFSYQVNPLAIAQPLSGAARGVS</sequence>
<dbReference type="OrthoDB" id="1919407at2759"/>
<evidence type="ECO:0000256" key="1">
    <source>
        <dbReference type="SAM" id="Phobius"/>
    </source>
</evidence>
<reference evidence="2 3" key="1">
    <citation type="journal article" date="2009" name="Nat. Genet.">
        <title>The genome of the cucumber, Cucumis sativus L.</title>
        <authorList>
            <person name="Huang S."/>
            <person name="Li R."/>
            <person name="Zhang Z."/>
            <person name="Li L."/>
            <person name="Gu X."/>
            <person name="Fan W."/>
            <person name="Lucas W.J."/>
            <person name="Wang X."/>
            <person name="Xie B."/>
            <person name="Ni P."/>
            <person name="Ren Y."/>
            <person name="Zhu H."/>
            <person name="Li J."/>
            <person name="Lin K."/>
            <person name="Jin W."/>
            <person name="Fei Z."/>
            <person name="Li G."/>
            <person name="Staub J."/>
            <person name="Kilian A."/>
            <person name="van der Vossen E.A."/>
            <person name="Wu Y."/>
            <person name="Guo J."/>
            <person name="He J."/>
            <person name="Jia Z."/>
            <person name="Ren Y."/>
            <person name="Tian G."/>
            <person name="Lu Y."/>
            <person name="Ruan J."/>
            <person name="Qian W."/>
            <person name="Wang M."/>
            <person name="Huang Q."/>
            <person name="Li B."/>
            <person name="Xuan Z."/>
            <person name="Cao J."/>
            <person name="Asan"/>
            <person name="Wu Z."/>
            <person name="Zhang J."/>
            <person name="Cai Q."/>
            <person name="Bai Y."/>
            <person name="Zhao B."/>
            <person name="Han Y."/>
            <person name="Li Y."/>
            <person name="Li X."/>
            <person name="Wang S."/>
            <person name="Shi Q."/>
            <person name="Liu S."/>
            <person name="Cho W.K."/>
            <person name="Kim J.Y."/>
            <person name="Xu Y."/>
            <person name="Heller-Uszynska K."/>
            <person name="Miao H."/>
            <person name="Cheng Z."/>
            <person name="Zhang S."/>
            <person name="Wu J."/>
            <person name="Yang Y."/>
            <person name="Kang H."/>
            <person name="Li M."/>
            <person name="Liang H."/>
            <person name="Ren X."/>
            <person name="Shi Z."/>
            <person name="Wen M."/>
            <person name="Jian M."/>
            <person name="Yang H."/>
            <person name="Zhang G."/>
            <person name="Yang Z."/>
            <person name="Chen R."/>
            <person name="Liu S."/>
            <person name="Li J."/>
            <person name="Ma L."/>
            <person name="Liu H."/>
            <person name="Zhou Y."/>
            <person name="Zhao J."/>
            <person name="Fang X."/>
            <person name="Li G."/>
            <person name="Fang L."/>
            <person name="Li Y."/>
            <person name="Liu D."/>
            <person name="Zheng H."/>
            <person name="Zhang Y."/>
            <person name="Qin N."/>
            <person name="Li Z."/>
            <person name="Yang G."/>
            <person name="Yang S."/>
            <person name="Bolund L."/>
            <person name="Kristiansen K."/>
            <person name="Zheng H."/>
            <person name="Li S."/>
            <person name="Zhang X."/>
            <person name="Yang H."/>
            <person name="Wang J."/>
            <person name="Sun R."/>
            <person name="Zhang B."/>
            <person name="Jiang S."/>
            <person name="Wang J."/>
            <person name="Du Y."/>
            <person name="Li S."/>
        </authorList>
    </citation>
    <scope>NUCLEOTIDE SEQUENCE [LARGE SCALE GENOMIC DNA]</scope>
    <source>
        <strain evidence="3">cv. 9930</strain>
    </source>
</reference>
<reference evidence="2 3" key="4">
    <citation type="journal article" date="2011" name="BMC Genomics">
        <title>RNA-Seq improves annotation of protein-coding genes in the cucumber genome.</title>
        <authorList>
            <person name="Li Z."/>
            <person name="Zhang Z."/>
            <person name="Yan P."/>
            <person name="Huang S."/>
            <person name="Fei Z."/>
            <person name="Lin K."/>
        </authorList>
    </citation>
    <scope>NUCLEOTIDE SEQUENCE [LARGE SCALE GENOMIC DNA]</scope>
    <source>
        <strain evidence="3">cv. 9930</strain>
    </source>
</reference>
<evidence type="ECO:0000313" key="3">
    <source>
        <dbReference type="Proteomes" id="UP000029981"/>
    </source>
</evidence>
<organism evidence="2 3">
    <name type="scientific">Cucumis sativus</name>
    <name type="common">Cucumber</name>
    <dbReference type="NCBI Taxonomy" id="3659"/>
    <lineage>
        <taxon>Eukaryota</taxon>
        <taxon>Viridiplantae</taxon>
        <taxon>Streptophyta</taxon>
        <taxon>Embryophyta</taxon>
        <taxon>Tracheophyta</taxon>
        <taxon>Spermatophyta</taxon>
        <taxon>Magnoliopsida</taxon>
        <taxon>eudicotyledons</taxon>
        <taxon>Gunneridae</taxon>
        <taxon>Pentapetalae</taxon>
        <taxon>rosids</taxon>
        <taxon>fabids</taxon>
        <taxon>Cucurbitales</taxon>
        <taxon>Cucurbitaceae</taxon>
        <taxon>Benincaseae</taxon>
        <taxon>Cucumis</taxon>
    </lineage>
</organism>
<dbReference type="PANTHER" id="PTHR36361">
    <property type="entry name" value="PROTEIN APEM9"/>
    <property type="match status" value="1"/>
</dbReference>
<dbReference type="OMA" id="FGNTRFS"/>
<proteinExistence type="predicted"/>
<reference evidence="2 3" key="3">
    <citation type="journal article" date="2010" name="BMC Genomics">
        <title>Transcriptome sequencing and comparative analysis of cucumber flowers with different sex types.</title>
        <authorList>
            <person name="Guo S."/>
            <person name="Zheng Y."/>
            <person name="Joung J.G."/>
            <person name="Liu S."/>
            <person name="Zhang Z."/>
            <person name="Crasta O.R."/>
            <person name="Sobral B.W."/>
            <person name="Xu Y."/>
            <person name="Huang S."/>
            <person name="Fei Z."/>
        </authorList>
    </citation>
    <scope>NUCLEOTIDE SEQUENCE [LARGE SCALE GENOMIC DNA]</scope>
    <source>
        <strain evidence="3">cv. 9930</strain>
    </source>
</reference>
<dbReference type="PANTHER" id="PTHR36361:SF1">
    <property type="entry name" value="PROTEIN APEM9"/>
    <property type="match status" value="1"/>
</dbReference>
<dbReference type="AlphaFoldDB" id="A0A0A0L747"/>
<dbReference type="EMBL" id="CM002924">
    <property type="protein sequence ID" value="KGN57810.1"/>
    <property type="molecule type" value="Genomic_DNA"/>
</dbReference>
<dbReference type="Gramene" id="KGN57810">
    <property type="protein sequence ID" value="KGN57810"/>
    <property type="gene ID" value="Csa_3G314740"/>
</dbReference>
<dbReference type="STRING" id="3659.A0A0A0L747"/>
<dbReference type="KEGG" id="csv:101219185"/>
<evidence type="ECO:0008006" key="4">
    <source>
        <dbReference type="Google" id="ProtNLM"/>
    </source>
</evidence>
<protein>
    <recommendedName>
        <fullName evidence="4">Protein APEM9</fullName>
    </recommendedName>
</protein>
<dbReference type="GO" id="GO:0015919">
    <property type="term" value="P:peroxisomal membrane transport"/>
    <property type="evidence" value="ECO:0007669"/>
    <property type="project" value="InterPro"/>
</dbReference>
<keyword evidence="1" id="KW-0812">Transmembrane</keyword>
<name>A0A0A0L747_CUCSA</name>
<feature type="transmembrane region" description="Helical" evidence="1">
    <location>
        <begin position="271"/>
        <end position="293"/>
    </location>
</feature>
<keyword evidence="1" id="KW-1133">Transmembrane helix</keyword>
<dbReference type="eggNOG" id="ENOG502QV2J">
    <property type="taxonomic scope" value="Eukaryota"/>
</dbReference>
<keyword evidence="3" id="KW-1185">Reference proteome</keyword>
<reference evidence="2 3" key="2">
    <citation type="journal article" date="2009" name="PLoS ONE">
        <title>An integrated genetic and cytogenetic map of the cucumber genome.</title>
        <authorList>
            <person name="Ren Y."/>
            <person name="Zhang Z."/>
            <person name="Liu J."/>
            <person name="Staub J.E."/>
            <person name="Han Y."/>
            <person name="Cheng Z."/>
            <person name="Li X."/>
            <person name="Lu J."/>
            <person name="Miao H."/>
            <person name="Kang H."/>
            <person name="Xie B."/>
            <person name="Gu X."/>
            <person name="Wang X."/>
            <person name="Du Y."/>
            <person name="Jin W."/>
            <person name="Huang S."/>
        </authorList>
    </citation>
    <scope>NUCLEOTIDE SEQUENCE [LARGE SCALE GENOMIC DNA]</scope>
    <source>
        <strain evidence="3">cv. 9930</strain>
    </source>
</reference>
<accession>A0A0A0L747</accession>
<evidence type="ECO:0000313" key="2">
    <source>
        <dbReference type="EMBL" id="KGN57810.1"/>
    </source>
</evidence>
<keyword evidence="1" id="KW-0472">Membrane</keyword>
<dbReference type="Proteomes" id="UP000029981">
    <property type="component" value="Chromosome 3"/>
</dbReference>